<comment type="caution">
    <text evidence="4">The sequence shown here is derived from an EMBL/GenBank/DDBJ whole genome shotgun (WGS) entry which is preliminary data.</text>
</comment>
<dbReference type="InterPro" id="IPR015943">
    <property type="entry name" value="WD40/YVTN_repeat-like_dom_sf"/>
</dbReference>
<dbReference type="Pfam" id="PF00400">
    <property type="entry name" value="WD40"/>
    <property type="match status" value="5"/>
</dbReference>
<evidence type="ECO:0000313" key="4">
    <source>
        <dbReference type="EMBL" id="KAF9488487.1"/>
    </source>
</evidence>
<organism evidence="4 5">
    <name type="scientific">Pleurotus eryngii</name>
    <name type="common">Boletus of the steppes</name>
    <dbReference type="NCBI Taxonomy" id="5323"/>
    <lineage>
        <taxon>Eukaryota</taxon>
        <taxon>Fungi</taxon>
        <taxon>Dikarya</taxon>
        <taxon>Basidiomycota</taxon>
        <taxon>Agaricomycotina</taxon>
        <taxon>Agaricomycetes</taxon>
        <taxon>Agaricomycetidae</taxon>
        <taxon>Agaricales</taxon>
        <taxon>Pleurotineae</taxon>
        <taxon>Pleurotaceae</taxon>
        <taxon>Pleurotus</taxon>
    </lineage>
</organism>
<dbReference type="PROSITE" id="PS50294">
    <property type="entry name" value="WD_REPEATS_REGION"/>
    <property type="match status" value="4"/>
</dbReference>
<dbReference type="InterPro" id="IPR019775">
    <property type="entry name" value="WD40_repeat_CS"/>
</dbReference>
<feature type="repeat" description="WD" evidence="3">
    <location>
        <begin position="170"/>
        <end position="205"/>
    </location>
</feature>
<feature type="repeat" description="WD" evidence="3">
    <location>
        <begin position="256"/>
        <end position="297"/>
    </location>
</feature>
<dbReference type="PANTHER" id="PTHR19879">
    <property type="entry name" value="TRANSCRIPTION INITIATION FACTOR TFIID"/>
    <property type="match status" value="1"/>
</dbReference>
<dbReference type="OrthoDB" id="674604at2759"/>
<dbReference type="Proteomes" id="UP000807025">
    <property type="component" value="Unassembled WGS sequence"/>
</dbReference>
<reference evidence="4" key="1">
    <citation type="submission" date="2020-11" db="EMBL/GenBank/DDBJ databases">
        <authorList>
            <consortium name="DOE Joint Genome Institute"/>
            <person name="Ahrendt S."/>
            <person name="Riley R."/>
            <person name="Andreopoulos W."/>
            <person name="Labutti K."/>
            <person name="Pangilinan J."/>
            <person name="Ruiz-Duenas F.J."/>
            <person name="Barrasa J.M."/>
            <person name="Sanchez-Garcia M."/>
            <person name="Camarero S."/>
            <person name="Miyauchi S."/>
            <person name="Serrano A."/>
            <person name="Linde D."/>
            <person name="Babiker R."/>
            <person name="Drula E."/>
            <person name="Ayuso-Fernandez I."/>
            <person name="Pacheco R."/>
            <person name="Padilla G."/>
            <person name="Ferreira P."/>
            <person name="Barriuso J."/>
            <person name="Kellner H."/>
            <person name="Castanera R."/>
            <person name="Alfaro M."/>
            <person name="Ramirez L."/>
            <person name="Pisabarro A.G."/>
            <person name="Kuo A."/>
            <person name="Tritt A."/>
            <person name="Lipzen A."/>
            <person name="He G."/>
            <person name="Yan M."/>
            <person name="Ng V."/>
            <person name="Cullen D."/>
            <person name="Martin F."/>
            <person name="Rosso M.-N."/>
            <person name="Henrissat B."/>
            <person name="Hibbett D."/>
            <person name="Martinez A.T."/>
            <person name="Grigoriev I.V."/>
        </authorList>
    </citation>
    <scope>NUCLEOTIDE SEQUENCE</scope>
    <source>
        <strain evidence="4">ATCC 90797</strain>
    </source>
</reference>
<dbReference type="PRINTS" id="PR00320">
    <property type="entry name" value="GPROTEINBRPT"/>
</dbReference>
<sequence length="416" mass="45811">MRRRPSTQSPPDKGRWIHHLWDGASRCNRKDRPLDPFSGRNHRTLASQSSAMFQPEFVLLPTWLALDEEQSMYDWHGGRSVLCVAFAGDGDIILSASYAQMMIWHRSAKQGRTVTFDSRTIPSAVDAVAVSPTGSQFATGRRGLRAKGIPSGGGTVQIWDVATQSVVRTLQGHTATIQSLAFSPNETKLASGSWYGQIQVWDLTTTTDEFILINAHNFDWVCSLAFSPDGSYLLSGSADMTARIWDARNGKFLRVLSGHTDELNSVAFSADSTLVVSGSDDRTARLWKTDAGEVIQTLRGHSDWIHCVAISPDQRRIASGSDDGTVRLWDASSGEALDVYDLRDRLWPIALSPDSKSFISGTYHGKVHITTTLYCSGLYMCCTSLCKTRYPKVSSLVWSPMKGINGGAKCCLLDQY</sequence>
<keyword evidence="5" id="KW-1185">Reference proteome</keyword>
<dbReference type="Gene3D" id="2.130.10.10">
    <property type="entry name" value="YVTN repeat-like/Quinoprotein amine dehydrogenase"/>
    <property type="match status" value="3"/>
</dbReference>
<dbReference type="AlphaFoldDB" id="A0A9P5ZHQ6"/>
<gene>
    <name evidence="4" type="ORF">BDN71DRAFT_455165</name>
</gene>
<proteinExistence type="predicted"/>
<dbReference type="InterPro" id="IPR020472">
    <property type="entry name" value="WD40_PAC1"/>
</dbReference>
<dbReference type="PROSITE" id="PS50082">
    <property type="entry name" value="WD_REPEATS_2"/>
    <property type="match status" value="4"/>
</dbReference>
<dbReference type="EMBL" id="MU154712">
    <property type="protein sequence ID" value="KAF9488487.1"/>
    <property type="molecule type" value="Genomic_DNA"/>
</dbReference>
<feature type="repeat" description="WD" evidence="3">
    <location>
        <begin position="221"/>
        <end position="255"/>
    </location>
</feature>
<dbReference type="SMART" id="SM00320">
    <property type="entry name" value="WD40"/>
    <property type="match status" value="7"/>
</dbReference>
<dbReference type="CDD" id="cd00200">
    <property type="entry name" value="WD40"/>
    <property type="match status" value="1"/>
</dbReference>
<dbReference type="SUPFAM" id="SSF63829">
    <property type="entry name" value="Calcium-dependent phosphotriesterase"/>
    <property type="match status" value="1"/>
</dbReference>
<dbReference type="PROSITE" id="PS00678">
    <property type="entry name" value="WD_REPEATS_1"/>
    <property type="match status" value="2"/>
</dbReference>
<feature type="repeat" description="WD" evidence="3">
    <location>
        <begin position="298"/>
        <end position="339"/>
    </location>
</feature>
<protein>
    <submittedName>
        <fullName evidence="4">WD40 repeat-like protein</fullName>
    </submittedName>
</protein>
<dbReference type="PANTHER" id="PTHR19879:SF9">
    <property type="entry name" value="TRANSCRIPTION INITIATION FACTOR TFIID SUBUNIT 5"/>
    <property type="match status" value="1"/>
</dbReference>
<keyword evidence="2" id="KW-0677">Repeat</keyword>
<dbReference type="InterPro" id="IPR001680">
    <property type="entry name" value="WD40_rpt"/>
</dbReference>
<accession>A0A9P5ZHQ6</accession>
<dbReference type="SUPFAM" id="SSF50978">
    <property type="entry name" value="WD40 repeat-like"/>
    <property type="match status" value="1"/>
</dbReference>
<evidence type="ECO:0000256" key="3">
    <source>
        <dbReference type="PROSITE-ProRule" id="PRU00221"/>
    </source>
</evidence>
<name>A0A9P5ZHQ6_PLEER</name>
<evidence type="ECO:0000256" key="1">
    <source>
        <dbReference type="ARBA" id="ARBA00022574"/>
    </source>
</evidence>
<evidence type="ECO:0000256" key="2">
    <source>
        <dbReference type="ARBA" id="ARBA00022737"/>
    </source>
</evidence>
<evidence type="ECO:0000313" key="5">
    <source>
        <dbReference type="Proteomes" id="UP000807025"/>
    </source>
</evidence>
<dbReference type="InterPro" id="IPR036322">
    <property type="entry name" value="WD40_repeat_dom_sf"/>
</dbReference>
<keyword evidence="1 3" id="KW-0853">WD repeat</keyword>